<dbReference type="KEGG" id="cbq:AL705_05980"/>
<feature type="compositionally biased region" description="Low complexity" evidence="1">
    <location>
        <begin position="58"/>
        <end position="69"/>
    </location>
</feature>
<evidence type="ECO:0000313" key="4">
    <source>
        <dbReference type="EMBL" id="VHO01139.1"/>
    </source>
</evidence>
<keyword evidence="6" id="KW-1185">Reference proteome</keyword>
<dbReference type="Proteomes" id="UP000324288">
    <property type="component" value="Chromosome"/>
</dbReference>
<organism evidence="3 5">
    <name type="scientific">Lawsonella clevelandensis</name>
    <dbReference type="NCBI Taxonomy" id="1528099"/>
    <lineage>
        <taxon>Bacteria</taxon>
        <taxon>Bacillati</taxon>
        <taxon>Actinomycetota</taxon>
        <taxon>Actinomycetes</taxon>
        <taxon>Mycobacteriales</taxon>
        <taxon>Lawsonellaceae</taxon>
        <taxon>Lawsonella</taxon>
    </lineage>
</organism>
<keyword evidence="2" id="KW-1133">Transmembrane helix</keyword>
<reference evidence="3 5" key="1">
    <citation type="journal article" date="2015" name="Genome Announc.">
        <title>Complete Genome Sequences for Two Strains of a Novel Fastidious, Partially Acid-Fast, Gram-Positive Corynebacterineae Bacterium, Derived from Human Clinical Samples.</title>
        <authorList>
            <person name="Nicholson A.C."/>
            <person name="Bell M."/>
            <person name="Humrighouse B.W."/>
            <person name="McQuiston J.R."/>
        </authorList>
    </citation>
    <scope>NUCLEOTIDE SEQUENCE [LARGE SCALE GENOMIC DNA]</scope>
    <source>
        <strain evidence="3 5">X1698</strain>
    </source>
</reference>
<evidence type="ECO:0000256" key="2">
    <source>
        <dbReference type="SAM" id="Phobius"/>
    </source>
</evidence>
<feature type="transmembrane region" description="Helical" evidence="2">
    <location>
        <begin position="21"/>
        <end position="41"/>
    </location>
</feature>
<accession>A0A0M4MCM1</accession>
<proteinExistence type="predicted"/>
<evidence type="ECO:0008006" key="7">
    <source>
        <dbReference type="Google" id="ProtNLM"/>
    </source>
</evidence>
<dbReference type="EMBL" id="LR584267">
    <property type="protein sequence ID" value="VHO01139.1"/>
    <property type="molecule type" value="Genomic_DNA"/>
</dbReference>
<dbReference type="Proteomes" id="UP000068137">
    <property type="component" value="Chromosome"/>
</dbReference>
<reference evidence="3" key="2">
    <citation type="journal article" date="2016" name="Int. J. Syst. Evol. Microbiol.">
        <title>Lawsonella clevelandensis gen. nov., sp. nov., a new member of the suborder Corynebacterineae isolated from human abscesses.</title>
        <authorList>
            <person name="Bell M.E."/>
            <person name="Bernard K.A."/>
            <person name="Harrington S.M."/>
            <person name="Patel N.B."/>
            <person name="Tucker T.A."/>
            <person name="Metcalfe M.G."/>
            <person name="McQuiston J.R."/>
        </authorList>
    </citation>
    <scope>NUCLEOTIDE SEQUENCE</scope>
    <source>
        <strain evidence="3">X1698</strain>
    </source>
</reference>
<dbReference type="RefSeq" id="WP_053962232.1">
    <property type="nucleotide sequence ID" value="NZ_CP012390.1"/>
</dbReference>
<gene>
    <name evidence="3" type="ORF">AL705_05980</name>
    <name evidence="4" type="ORF">LC603019_01181</name>
</gene>
<keyword evidence="2" id="KW-0812">Transmembrane</keyword>
<dbReference type="InterPro" id="IPR038144">
    <property type="entry name" value="IPI"/>
</dbReference>
<feature type="compositionally biased region" description="Acidic residues" evidence="1">
    <location>
        <begin position="210"/>
        <end position="221"/>
    </location>
</feature>
<feature type="region of interest" description="Disordered" evidence="1">
    <location>
        <begin position="48"/>
        <end position="75"/>
    </location>
</feature>
<evidence type="ECO:0000313" key="5">
    <source>
        <dbReference type="Proteomes" id="UP000068137"/>
    </source>
</evidence>
<sequence>MEHRDYRDQQGQLPPEIYRRRRMVAIAVIVVVLILIVWGVVKAVNKGGDKNSSATGPSTVTVSSTAMVTEKPSNAPECASGALKIEAQVGRPNVAQGNNLPLIMKITNTSKKACKAELGAAHQRYEIYTMKANRPVWKSEICYTSAENRKEVLEPGETRRFTVNWEGTRQNADGNCSAQAAPVGPGAYKLFTLLNAQLGEPATFNVVPAGEDDTAVTENGDDTTAPSTSATTKKSTQKRTPQKTSSGSQPAQ</sequence>
<name>A0A0M4MCM1_9ACTN</name>
<feature type="compositionally biased region" description="Low complexity" evidence="1">
    <location>
        <begin position="223"/>
        <end position="234"/>
    </location>
</feature>
<evidence type="ECO:0000313" key="6">
    <source>
        <dbReference type="Proteomes" id="UP000324288"/>
    </source>
</evidence>
<protein>
    <recommendedName>
        <fullName evidence="7">DUF4232 domain-containing protein</fullName>
    </recommendedName>
</protein>
<dbReference type="AlphaFoldDB" id="A0A0M4MCM1"/>
<dbReference type="STRING" id="1528099.AL705_05980"/>
<evidence type="ECO:0000313" key="3">
    <source>
        <dbReference type="EMBL" id="ALE19199.1"/>
    </source>
</evidence>
<reference evidence="4 6" key="3">
    <citation type="submission" date="2019-04" db="EMBL/GenBank/DDBJ databases">
        <authorList>
            <person name="Seth-Smith MB H."/>
            <person name="Seth-Smith H."/>
        </authorList>
    </citation>
    <scope>NUCLEOTIDE SEQUENCE [LARGE SCALE GENOMIC DNA]</scope>
    <source>
        <strain evidence="4">USB-603019</strain>
    </source>
</reference>
<dbReference type="OrthoDB" id="4772932at2"/>
<keyword evidence="2" id="KW-0472">Membrane</keyword>
<dbReference type="EMBL" id="CP012390">
    <property type="protein sequence ID" value="ALE19199.1"/>
    <property type="molecule type" value="Genomic_DNA"/>
</dbReference>
<feature type="compositionally biased region" description="Polar residues" evidence="1">
    <location>
        <begin position="242"/>
        <end position="252"/>
    </location>
</feature>
<evidence type="ECO:0000256" key="1">
    <source>
        <dbReference type="SAM" id="MobiDB-lite"/>
    </source>
</evidence>
<feature type="region of interest" description="Disordered" evidence="1">
    <location>
        <begin position="210"/>
        <end position="252"/>
    </location>
</feature>
<dbReference type="Gene3D" id="2.60.40.2360">
    <property type="entry name" value="Intracellular proteinase inhibitor BsuPI"/>
    <property type="match status" value="1"/>
</dbReference>